<dbReference type="PANTHER" id="PTHR18964:SF149">
    <property type="entry name" value="BIFUNCTIONAL UDP-N-ACETYLGLUCOSAMINE 2-EPIMERASE_N-ACETYLMANNOSAMINE KINASE"/>
    <property type="match status" value="1"/>
</dbReference>
<protein>
    <submittedName>
        <fullName evidence="3">Transcriptional regulator</fullName>
    </submittedName>
</protein>
<dbReference type="InterPro" id="IPR043129">
    <property type="entry name" value="ATPase_NBD"/>
</dbReference>
<proteinExistence type="inferred from homology"/>
<evidence type="ECO:0000313" key="4">
    <source>
        <dbReference type="Proteomes" id="UP000596977"/>
    </source>
</evidence>
<dbReference type="InterPro" id="IPR036390">
    <property type="entry name" value="WH_DNA-bd_sf"/>
</dbReference>
<dbReference type="Gene3D" id="1.10.10.10">
    <property type="entry name" value="Winged helix-like DNA-binding domain superfamily/Winged helix DNA-binding domain"/>
    <property type="match status" value="1"/>
</dbReference>
<accession>A0A916RIH2</accession>
<dbReference type="CDD" id="cd24073">
    <property type="entry name" value="ASKHA_ATPase_ROK_CYANR"/>
    <property type="match status" value="1"/>
</dbReference>
<dbReference type="InterPro" id="IPR000600">
    <property type="entry name" value="ROK"/>
</dbReference>
<dbReference type="Pfam" id="PF12802">
    <property type="entry name" value="MarR_2"/>
    <property type="match status" value="1"/>
</dbReference>
<organism evidence="3 4">
    <name type="scientific">Pelagibacterium lentulum</name>
    <dbReference type="NCBI Taxonomy" id="2029865"/>
    <lineage>
        <taxon>Bacteria</taxon>
        <taxon>Pseudomonadati</taxon>
        <taxon>Pseudomonadota</taxon>
        <taxon>Alphaproteobacteria</taxon>
        <taxon>Hyphomicrobiales</taxon>
        <taxon>Devosiaceae</taxon>
        <taxon>Pelagibacterium</taxon>
    </lineage>
</organism>
<keyword evidence="4" id="KW-1185">Reference proteome</keyword>
<feature type="domain" description="HTH marR-type" evidence="2">
    <location>
        <begin position="2"/>
        <end position="51"/>
    </location>
</feature>
<dbReference type="RefSeq" id="WP_127074072.1">
    <property type="nucleotide sequence ID" value="NZ_BMKB01000004.1"/>
</dbReference>
<dbReference type="OrthoDB" id="9810372at2"/>
<comment type="caution">
    <text evidence="3">The sequence shown here is derived from an EMBL/GenBank/DDBJ whole genome shotgun (WGS) entry which is preliminary data.</text>
</comment>
<evidence type="ECO:0000256" key="1">
    <source>
        <dbReference type="ARBA" id="ARBA00006479"/>
    </source>
</evidence>
<dbReference type="AlphaFoldDB" id="A0A916RIH2"/>
<comment type="similarity">
    <text evidence="1">Belongs to the ROK (NagC/XylR) family.</text>
</comment>
<evidence type="ECO:0000259" key="2">
    <source>
        <dbReference type="Pfam" id="PF12802"/>
    </source>
</evidence>
<dbReference type="EMBL" id="BMKB01000004">
    <property type="protein sequence ID" value="GGA57202.1"/>
    <property type="molecule type" value="Genomic_DNA"/>
</dbReference>
<dbReference type="InterPro" id="IPR036388">
    <property type="entry name" value="WH-like_DNA-bd_sf"/>
</dbReference>
<dbReference type="Pfam" id="PF00480">
    <property type="entry name" value="ROK"/>
    <property type="match status" value="1"/>
</dbReference>
<name>A0A916RIH2_9HYPH</name>
<dbReference type="PANTHER" id="PTHR18964">
    <property type="entry name" value="ROK (REPRESSOR, ORF, KINASE) FAMILY"/>
    <property type="match status" value="1"/>
</dbReference>
<dbReference type="GO" id="GO:0003700">
    <property type="term" value="F:DNA-binding transcription factor activity"/>
    <property type="evidence" value="ECO:0007669"/>
    <property type="project" value="InterPro"/>
</dbReference>
<dbReference type="SUPFAM" id="SSF46785">
    <property type="entry name" value="Winged helix' DNA-binding domain"/>
    <property type="match status" value="1"/>
</dbReference>
<dbReference type="InterPro" id="IPR000835">
    <property type="entry name" value="HTH_MarR-typ"/>
</dbReference>
<dbReference type="SUPFAM" id="SSF53067">
    <property type="entry name" value="Actin-like ATPase domain"/>
    <property type="match status" value="1"/>
</dbReference>
<reference evidence="3 4" key="1">
    <citation type="journal article" date="2014" name="Int. J. Syst. Evol. Microbiol.">
        <title>Complete genome sequence of Corynebacterium casei LMG S-19264T (=DSM 44701T), isolated from a smear-ripened cheese.</title>
        <authorList>
            <consortium name="US DOE Joint Genome Institute (JGI-PGF)"/>
            <person name="Walter F."/>
            <person name="Albersmeier A."/>
            <person name="Kalinowski J."/>
            <person name="Ruckert C."/>
        </authorList>
    </citation>
    <scope>NUCLEOTIDE SEQUENCE [LARGE SCALE GENOMIC DNA]</scope>
    <source>
        <strain evidence="3 4">CGMCC 1.15896</strain>
    </source>
</reference>
<gene>
    <name evidence="3" type="ORF">GCM10011499_29320</name>
</gene>
<dbReference type="Gene3D" id="3.30.420.40">
    <property type="match status" value="2"/>
</dbReference>
<sequence>MLTLTHYQILRFISASGPTTRAELVSRIGLSKAAMSGLARELIDKNLLRETSTIQKQGRPSTLLDLDPQGAYFIGVSMASDPAVIALVDFKGEIVNRIDIARSTDPDEFAQAIANCLPKLIGGAAVAQKRVLGMGVTLSGLVDQEQANCIKSTILGWQDVPLAKIIHKHTHLPTFIENDAKALAVSERLFGEARDMHSFSLIWLGKGIGAAHFVHDRLHRGAHGGAGEIAHCTIEPNGLPCRCGKTGCLDTVASMIAILDAARAQGLKAETLDDIERAAASGSSVAIRLLHRAGSALGLAISQIIQINDPQMVLVTHREERFDGLFSTVMQQAIEANVLPRLSGVTPIQFRKVADADWAVGAASVATHSFLHGFI</sequence>
<evidence type="ECO:0000313" key="3">
    <source>
        <dbReference type="EMBL" id="GGA57202.1"/>
    </source>
</evidence>
<dbReference type="Proteomes" id="UP000596977">
    <property type="component" value="Unassembled WGS sequence"/>
</dbReference>